<feature type="compositionally biased region" description="Acidic residues" evidence="7">
    <location>
        <begin position="168"/>
        <end position="179"/>
    </location>
</feature>
<dbReference type="InterPro" id="IPR003029">
    <property type="entry name" value="S1_domain"/>
</dbReference>
<feature type="region of interest" description="Disordered" evidence="7">
    <location>
        <begin position="109"/>
        <end position="132"/>
    </location>
</feature>
<dbReference type="PROSITE" id="PS50126">
    <property type="entry name" value="S1"/>
    <property type="match status" value="1"/>
</dbReference>
<dbReference type="InterPro" id="IPR012337">
    <property type="entry name" value="RNaseH-like_sf"/>
</dbReference>
<dbReference type="SUPFAM" id="SSF55550">
    <property type="entry name" value="SH2 domain"/>
    <property type="match status" value="1"/>
</dbReference>
<feature type="compositionally biased region" description="Basic and acidic residues" evidence="7">
    <location>
        <begin position="20"/>
        <end position="36"/>
    </location>
</feature>
<dbReference type="Gene3D" id="3.30.420.140">
    <property type="entry name" value="YqgF/RNase H-like domain"/>
    <property type="match status" value="1"/>
</dbReference>
<dbReference type="InterPro" id="IPR041692">
    <property type="entry name" value="HHH_9"/>
</dbReference>
<comment type="caution">
    <text evidence="9">The sequence shown here is derived from an EMBL/GenBank/DDBJ whole genome shotgun (WGS) entry which is preliminary data.</text>
</comment>
<feature type="compositionally biased region" description="Acidic residues" evidence="7">
    <location>
        <begin position="234"/>
        <end position="251"/>
    </location>
</feature>
<feature type="domain" description="S1 motif" evidence="8">
    <location>
        <begin position="1264"/>
        <end position="1318"/>
    </location>
</feature>
<dbReference type="Pfam" id="PF14641">
    <property type="entry name" value="HTH_44"/>
    <property type="match status" value="1"/>
</dbReference>
<proteinExistence type="inferred from homology"/>
<dbReference type="SUPFAM" id="SSF47781">
    <property type="entry name" value="RuvA domain 2-like"/>
    <property type="match status" value="2"/>
</dbReference>
<evidence type="ECO:0000256" key="3">
    <source>
        <dbReference type="ARBA" id="ARBA00009253"/>
    </source>
</evidence>
<dbReference type="Gene3D" id="3.30.505.10">
    <property type="entry name" value="SH2 domain"/>
    <property type="match status" value="2"/>
</dbReference>
<dbReference type="InterPro" id="IPR036860">
    <property type="entry name" value="SH2_dom_sf"/>
</dbReference>
<accession>A0A4E0R936</accession>
<dbReference type="PANTHER" id="PTHR10145:SF6">
    <property type="entry name" value="TRANSCRIPTION ELONGATION FACTOR SPT6"/>
    <property type="match status" value="1"/>
</dbReference>
<dbReference type="FunFam" id="3.30.505.10:FF:000056">
    <property type="entry name" value="Transcription elongation factor Spt6"/>
    <property type="match status" value="1"/>
</dbReference>
<dbReference type="InterPro" id="IPR042066">
    <property type="entry name" value="Spt6_death-like"/>
</dbReference>
<dbReference type="CDD" id="cd09928">
    <property type="entry name" value="SH2_Cterm_SPT6_like"/>
    <property type="match status" value="1"/>
</dbReference>
<sequence length="1594" mass="183460">PKRRLVLDDEDDDEADSEEVAAKKVARESHDDREVIARQIFEDDDEEMPSGRTVASKPANFRVTGEDEEDEEEEGEYDAINLGNFSPKQTSNDLSALLEKYKPKRRLVLDDEDDDEADSEEVAAKKVARESHDDREVIARQIFEDDDEEMPSGRTVASKPANFRVTGEDEEDEEEEGEYDDIRDFIVDDRANEAPTKAPRRIVHKGAALQQAQSIFGVDFDMSEFEAFRKGPAEGDEYSEESEPEYSDDEEATARPRRKSRKSRSNLIMDDRVYEFFDPSDLERAYYSLADDRIRKTDIPERFQLRQVPVHRVDPSSPNYAQEQQELTDEAAWIYSQAFKEEPEFKPTTVIPKILDTLKLLRESLFEVPFIALYRKECIERDLNIKDLWRIYQLDEKWTVLQQRKRNMIHILQKLHDFFGGTAPEDPGSMHQKHMASLLKLIAWLVFGFRIKLLYSFFSVRSAESVEEVNDVRLNYLLYYSCFAEPMKQWFKRQQDKDSTDKDESVGGESTQQFNFDALDKSVPVTMSTDPFTGRPIRQRQARATASYEVAQRAGIGGLVQRFGLSAAQFAENVQDQYLRHDVDQCPMLPLDAAGDFLSPQFPSASVALSASRYMLAFQISREPFVRRMMRQMFQLQAVITVRPTSRGVKEIDESHPLYALKYISGKPVAARDKLITYNIHVPAEQIRGLSLADELQRFFHQDEFSSLVQAWNEQRSLVLKQAAEEFIYPTLIRELREKLLESSQQAVLRLCAKKLFTYLQVAPYPADGHRSYEADTEDADSPFPSGRSRHDARGHGDPDAHGGGSVWPKGARVLSMALKDEDDARESVVSAVHLDSNGEVVDFLHFHGLLQSNRVMDDLKKAKDNDMQRLTNFMVKHRPQVIVIGCNCRRALYLQLDLQKLVDDLASERRLPRIHVELMETELAIVFAQSSRASADLPSSYSPLLRQAISLGRRLQDPLAEFAQLVNTEDEILGFRWHPLQDSLSRDKLLQTLEIEFINRVNEVGVDVNRCLSHPHTANLLQFVSGLGPRKALHMLKTLKHKKMFLTNRTQLCLVIGLGSRVLTNCAGFIKIDTGLVRDLDVDDVEILDSTRVHLESYHLAKKMAVDALEYEDTDECDPTAALEEIVRSPARLRELDLDAFAEELKRQDHGDKHITLYDIRKELNNRYRDYRTPYQSANPELIFSMVTHETPETFHVGRLVECRVIAVATRRPRPEQLDSANPTKNEANGSWMCPFCRQDNFQFLNHVWSHFDNDECPGQPVGLRVQLDNGIAGFVPLRLTDPPSEKLFERAFPGALIQCRVVKIDITKFNVELTCKKSDLQDDQHMWRPRPDPFYDYEAEERDAREEEEAKAKAEEKTAPYLSRVIFHPYFKNISYDQLAAMEPDMEPGSIVIRPSRKGTDHLTVSWKVDDGIMQHIDVLEKEKSNSFSLGRVLIIGDEEFEDLDEIVARHVQPMVSLVRDIMSYRYYRESMGGDRAFLGSLLQQEKTVNPDRIPYFLSSTKERPGYFTLAYMPNKTPHYELFSVRPEGFRFRRLIFPTLDRMITWFKEHYNDVAGGNYLRERDFTTRSPRVPRTPQAGYTHGSYALSVQDR</sequence>
<dbReference type="EMBL" id="JXXN02002590">
    <property type="protein sequence ID" value="THD22694.1"/>
    <property type="molecule type" value="Genomic_DNA"/>
</dbReference>
<dbReference type="Pfam" id="PF17674">
    <property type="entry name" value="HHH_9"/>
    <property type="match status" value="1"/>
</dbReference>
<dbReference type="SUPFAM" id="SSF53098">
    <property type="entry name" value="Ribonuclease H-like"/>
    <property type="match status" value="1"/>
</dbReference>
<dbReference type="GO" id="GO:0031491">
    <property type="term" value="F:nucleosome binding"/>
    <property type="evidence" value="ECO:0007669"/>
    <property type="project" value="TreeGrafter"/>
</dbReference>
<feature type="region of interest" description="Disordered" evidence="7">
    <location>
        <begin position="145"/>
        <end position="186"/>
    </location>
</feature>
<dbReference type="PIRSF" id="PIRSF036947">
    <property type="entry name" value="Spt6"/>
    <property type="match status" value="1"/>
</dbReference>
<feature type="region of interest" description="Disordered" evidence="7">
    <location>
        <begin position="1"/>
        <end position="91"/>
    </location>
</feature>
<dbReference type="InterPro" id="IPR032706">
    <property type="entry name" value="Spt6_HHH"/>
</dbReference>
<dbReference type="InterPro" id="IPR028231">
    <property type="entry name" value="Spt6_YqgF"/>
</dbReference>
<evidence type="ECO:0000259" key="8">
    <source>
        <dbReference type="PROSITE" id="PS50126"/>
    </source>
</evidence>
<name>A0A4E0R936_FASHE</name>
<protein>
    <submittedName>
        <fullName evidence="9">Suppressor of ty</fullName>
    </submittedName>
</protein>
<reference evidence="9" key="1">
    <citation type="submission" date="2019-03" db="EMBL/GenBank/DDBJ databases">
        <title>Improved annotation for the trematode Fasciola hepatica.</title>
        <authorList>
            <person name="Choi Y.-J."/>
            <person name="Martin J."/>
            <person name="Mitreva M."/>
        </authorList>
    </citation>
    <scope>NUCLEOTIDE SEQUENCE [LARGE SCALE GENOMIC DNA]</scope>
</reference>
<dbReference type="InterPro" id="IPR012340">
    <property type="entry name" value="NA-bd_OB-fold"/>
</dbReference>
<dbReference type="GO" id="GO:0034728">
    <property type="term" value="P:nucleosome organization"/>
    <property type="evidence" value="ECO:0007669"/>
    <property type="project" value="TreeGrafter"/>
</dbReference>
<keyword evidence="10" id="KW-1185">Reference proteome</keyword>
<keyword evidence="5" id="KW-0804">Transcription</keyword>
<dbReference type="Gene3D" id="1.10.150.850">
    <property type="entry name" value="Spt6, helix-hairpin-helix domain"/>
    <property type="match status" value="1"/>
</dbReference>
<gene>
    <name evidence="9" type="ORF">D915_006484</name>
</gene>
<dbReference type="Pfam" id="PF14635">
    <property type="entry name" value="HHH_7"/>
    <property type="match status" value="1"/>
</dbReference>
<evidence type="ECO:0000256" key="7">
    <source>
        <dbReference type="SAM" id="MobiDB-lite"/>
    </source>
</evidence>
<feature type="compositionally biased region" description="Basic and acidic residues" evidence="7">
    <location>
        <begin position="122"/>
        <end position="132"/>
    </location>
</feature>
<dbReference type="InterPro" id="IPR023323">
    <property type="entry name" value="Tex-like_dom_sf"/>
</dbReference>
<feature type="non-terminal residue" evidence="9">
    <location>
        <position position="1"/>
    </location>
</feature>
<keyword evidence="4" id="KW-0158">Chromosome</keyword>
<dbReference type="FunFam" id="1.10.10.2740:FF:000002">
    <property type="entry name" value="Transcription elongation factor Spt6"/>
    <property type="match status" value="1"/>
</dbReference>
<feature type="compositionally biased region" description="Acidic residues" evidence="7">
    <location>
        <begin position="66"/>
        <end position="77"/>
    </location>
</feature>
<evidence type="ECO:0000256" key="2">
    <source>
        <dbReference type="ARBA" id="ARBA00004286"/>
    </source>
</evidence>
<dbReference type="CDD" id="cd09918">
    <property type="entry name" value="SH2_Nterm_SPT6_like"/>
    <property type="match status" value="1"/>
</dbReference>
<feature type="compositionally biased region" description="Acidic residues" evidence="7">
    <location>
        <begin position="8"/>
        <end position="19"/>
    </location>
</feature>
<dbReference type="Gene3D" id="1.10.3500.10">
    <property type="entry name" value="Tex N-terminal region-like"/>
    <property type="match status" value="1"/>
</dbReference>
<evidence type="ECO:0000256" key="4">
    <source>
        <dbReference type="ARBA" id="ARBA00022454"/>
    </source>
</evidence>
<dbReference type="SUPFAM" id="SSF158832">
    <property type="entry name" value="Tex N-terminal region-like"/>
    <property type="match status" value="1"/>
</dbReference>
<evidence type="ECO:0000313" key="9">
    <source>
        <dbReference type="EMBL" id="THD22694.1"/>
    </source>
</evidence>
<feature type="compositionally biased region" description="Basic and acidic residues" evidence="7">
    <location>
        <begin position="789"/>
        <end position="801"/>
    </location>
</feature>
<dbReference type="InterPro" id="IPR035019">
    <property type="entry name" value="Spt6_SH2_N"/>
</dbReference>
<dbReference type="InterPro" id="IPR017072">
    <property type="entry name" value="TF_Spt6"/>
</dbReference>
<dbReference type="Gene3D" id="2.40.50.140">
    <property type="entry name" value="Nucleic acid-binding proteins"/>
    <property type="match status" value="1"/>
</dbReference>
<dbReference type="GO" id="GO:0008023">
    <property type="term" value="C:transcription elongation factor complex"/>
    <property type="evidence" value="ECO:0007669"/>
    <property type="project" value="TreeGrafter"/>
</dbReference>
<dbReference type="GO" id="GO:0003677">
    <property type="term" value="F:DNA binding"/>
    <property type="evidence" value="ECO:0007669"/>
    <property type="project" value="InterPro"/>
</dbReference>
<dbReference type="InterPro" id="IPR028088">
    <property type="entry name" value="Spt6_HTH_DNA-bd_dom"/>
</dbReference>
<dbReference type="Pfam" id="PF14639">
    <property type="entry name" value="YqgF"/>
    <property type="match status" value="1"/>
</dbReference>
<dbReference type="GO" id="GO:0005694">
    <property type="term" value="C:chromosome"/>
    <property type="evidence" value="ECO:0007669"/>
    <property type="project" value="UniProtKB-SubCell"/>
</dbReference>
<dbReference type="InterPro" id="IPR035420">
    <property type="entry name" value="Spt6_SH2"/>
</dbReference>
<organism evidence="9 10">
    <name type="scientific">Fasciola hepatica</name>
    <name type="common">Liver fluke</name>
    <dbReference type="NCBI Taxonomy" id="6192"/>
    <lineage>
        <taxon>Eukaryota</taxon>
        <taxon>Metazoa</taxon>
        <taxon>Spiralia</taxon>
        <taxon>Lophotrochozoa</taxon>
        <taxon>Platyhelminthes</taxon>
        <taxon>Trematoda</taxon>
        <taxon>Digenea</taxon>
        <taxon>Plagiorchiida</taxon>
        <taxon>Echinostomata</taxon>
        <taxon>Echinostomatoidea</taxon>
        <taxon>Fasciolidae</taxon>
        <taxon>Fasciola</taxon>
    </lineage>
</organism>
<dbReference type="Proteomes" id="UP000230066">
    <property type="component" value="Unassembled WGS sequence"/>
</dbReference>
<comment type="similarity">
    <text evidence="3">Belongs to the SPT6 family.</text>
</comment>
<dbReference type="Gene3D" id="1.10.10.2740">
    <property type="entry name" value="Spt6, Death-like domain"/>
    <property type="match status" value="1"/>
</dbReference>
<dbReference type="InterPro" id="IPR035018">
    <property type="entry name" value="Spt6_SH2_C"/>
</dbReference>
<dbReference type="InterPro" id="IPR010994">
    <property type="entry name" value="RuvA_2-like"/>
</dbReference>
<comment type="subcellular location">
    <subcellularLocation>
        <location evidence="2">Chromosome</location>
    </subcellularLocation>
    <subcellularLocation>
        <location evidence="1">Nucleus</location>
    </subcellularLocation>
</comment>
<feature type="region of interest" description="Disordered" evidence="7">
    <location>
        <begin position="770"/>
        <end position="807"/>
    </location>
</feature>
<dbReference type="GO" id="GO:0042393">
    <property type="term" value="F:histone binding"/>
    <property type="evidence" value="ECO:0007669"/>
    <property type="project" value="TreeGrafter"/>
</dbReference>
<feature type="compositionally biased region" description="Acidic residues" evidence="7">
    <location>
        <begin position="110"/>
        <end position="121"/>
    </location>
</feature>
<dbReference type="InterPro" id="IPR037027">
    <property type="entry name" value="YqgF/RNaseH-like_dom_sf"/>
</dbReference>
<feature type="region of interest" description="Disordered" evidence="7">
    <location>
        <begin position="231"/>
        <end position="262"/>
    </location>
</feature>
<evidence type="ECO:0000256" key="1">
    <source>
        <dbReference type="ARBA" id="ARBA00004123"/>
    </source>
</evidence>
<evidence type="ECO:0000256" key="6">
    <source>
        <dbReference type="ARBA" id="ARBA00023242"/>
    </source>
</evidence>
<dbReference type="InterPro" id="IPR023319">
    <property type="entry name" value="Tex-like_HTH_dom_sf"/>
</dbReference>
<dbReference type="GO" id="GO:0140673">
    <property type="term" value="P:transcription elongation-coupled chromatin remodeling"/>
    <property type="evidence" value="ECO:0007669"/>
    <property type="project" value="InterPro"/>
</dbReference>
<evidence type="ECO:0000256" key="5">
    <source>
        <dbReference type="ARBA" id="ARBA00023163"/>
    </source>
</evidence>
<dbReference type="Gene3D" id="1.10.10.650">
    <property type="entry name" value="RuvA domain 2-like"/>
    <property type="match status" value="1"/>
</dbReference>
<dbReference type="PANTHER" id="PTHR10145">
    <property type="entry name" value="TRANSCRIPTION ELONGATION FACTOR SPT6"/>
    <property type="match status" value="1"/>
</dbReference>
<dbReference type="Pfam" id="PF14633">
    <property type="entry name" value="SH2_2"/>
    <property type="match status" value="1"/>
</dbReference>
<evidence type="ECO:0000313" key="10">
    <source>
        <dbReference type="Proteomes" id="UP000230066"/>
    </source>
</evidence>
<keyword evidence="6" id="KW-0539">Nucleus</keyword>